<sequence>MHPGAGGEAMSRSRRRVHAAIGGVPALSCTALTAPAQAAPAVDDPVGTVRLVTEQRLSGDHPWAGASGFQYRAATGGTVTTVDYPDVVPPAHAGPDDLATGTDVVTTRSGRTVTQKHRSTGVTATVTIPSGQAFRDAVGWSVPTMDGTGTLHVLRAVADGLTEDTPVTGFPAGARPTAYLDGGSVRRLAIVHALDGKTSVGLVDFADGAFRT</sequence>
<dbReference type="AlphaFoldDB" id="D9XIX7"/>
<proteinExistence type="predicted"/>
<protein>
    <submittedName>
        <fullName evidence="1">Predicted protein</fullName>
    </submittedName>
</protein>
<name>D9XIX7_STRVT</name>
<keyword evidence="2" id="KW-1185">Reference proteome</keyword>
<dbReference type="eggNOG" id="ENOG5032G6K">
    <property type="taxonomic scope" value="Bacteria"/>
</dbReference>
<evidence type="ECO:0000313" key="1">
    <source>
        <dbReference type="EMBL" id="EFL35092.1"/>
    </source>
</evidence>
<reference evidence="2" key="1">
    <citation type="submission" date="2009-02" db="EMBL/GenBank/DDBJ databases">
        <title>Annotation of Streptomyces viridochromogenes strain DSM 40736.</title>
        <authorList>
            <consortium name="The Broad Institute Genome Sequencing Platform"/>
            <consortium name="Broad Institute Microbial Sequencing Center"/>
            <person name="Fischbach M."/>
            <person name="Godfrey P."/>
            <person name="Ward D."/>
            <person name="Young S."/>
            <person name="Zeng Q."/>
            <person name="Koehrsen M."/>
            <person name="Alvarado L."/>
            <person name="Berlin A.M."/>
            <person name="Bochicchio J."/>
            <person name="Borenstein D."/>
            <person name="Chapman S.B."/>
            <person name="Chen Z."/>
            <person name="Engels R."/>
            <person name="Freedman E."/>
            <person name="Gellesch M."/>
            <person name="Goldberg J."/>
            <person name="Griggs A."/>
            <person name="Gujja S."/>
            <person name="Heilman E.R."/>
            <person name="Heiman D.I."/>
            <person name="Hepburn T.A."/>
            <person name="Howarth C."/>
            <person name="Jen D."/>
            <person name="Larson L."/>
            <person name="Lewis B."/>
            <person name="Mehta T."/>
            <person name="Park D."/>
            <person name="Pearson M."/>
            <person name="Richards J."/>
            <person name="Roberts A."/>
            <person name="Saif S."/>
            <person name="Shea T.D."/>
            <person name="Shenoy N."/>
            <person name="Sisk P."/>
            <person name="Stolte C."/>
            <person name="Sykes S.N."/>
            <person name="Thomson T."/>
            <person name="Walk T."/>
            <person name="White J."/>
            <person name="Yandava C."/>
            <person name="Straight P."/>
            <person name="Clardy J."/>
            <person name="Hung D."/>
            <person name="Kolter R."/>
            <person name="Mekalanos J."/>
            <person name="Walker S."/>
            <person name="Walsh C.T."/>
            <person name="Wieland-Brown L.C."/>
            <person name="Haas B."/>
            <person name="Nusbaum C."/>
            <person name="Birren B."/>
        </authorList>
    </citation>
    <scope>NUCLEOTIDE SEQUENCE [LARGE SCALE GENOMIC DNA]</scope>
    <source>
        <strain evidence="2">DSM 40736 / JCM 4977 / BCRC 1201 / Tue 494</strain>
    </source>
</reference>
<gene>
    <name evidence="1" type="ORF">SSQG_05610</name>
</gene>
<accession>D9XIX7</accession>
<dbReference type="EMBL" id="GG657757">
    <property type="protein sequence ID" value="EFL35092.1"/>
    <property type="molecule type" value="Genomic_DNA"/>
</dbReference>
<dbReference type="STRING" id="591159.SSQG_05610"/>
<dbReference type="Proteomes" id="UP000004184">
    <property type="component" value="Unassembled WGS sequence"/>
</dbReference>
<dbReference type="HOGENOM" id="CLU_1299197_0_0_11"/>
<evidence type="ECO:0000313" key="2">
    <source>
        <dbReference type="Proteomes" id="UP000004184"/>
    </source>
</evidence>
<organism evidence="1 2">
    <name type="scientific">Streptomyces viridochromogenes (strain DSM 40736 / JCM 4977 / BCRC 1201 / Tue 494)</name>
    <dbReference type="NCBI Taxonomy" id="591159"/>
    <lineage>
        <taxon>Bacteria</taxon>
        <taxon>Bacillati</taxon>
        <taxon>Actinomycetota</taxon>
        <taxon>Actinomycetes</taxon>
        <taxon>Kitasatosporales</taxon>
        <taxon>Streptomycetaceae</taxon>
        <taxon>Streptomyces</taxon>
    </lineage>
</organism>